<evidence type="ECO:0000259" key="2">
    <source>
        <dbReference type="Pfam" id="PF13840"/>
    </source>
</evidence>
<name>A0AAI8VNG3_9PEZI</name>
<feature type="domain" description="CASTOR ACT" evidence="2">
    <location>
        <begin position="98"/>
        <end position="157"/>
    </location>
</feature>
<dbReference type="SUPFAM" id="SSF55021">
    <property type="entry name" value="ACT-like"/>
    <property type="match status" value="1"/>
</dbReference>
<proteinExistence type="predicted"/>
<dbReference type="Pfam" id="PF13840">
    <property type="entry name" value="ACT_7"/>
    <property type="match status" value="1"/>
</dbReference>
<reference evidence="3" key="1">
    <citation type="submission" date="2023-10" db="EMBL/GenBank/DDBJ databases">
        <authorList>
            <person name="Hackl T."/>
        </authorList>
    </citation>
    <scope>NUCLEOTIDE SEQUENCE</scope>
</reference>
<comment type="caution">
    <text evidence="3">The sequence shown here is derived from an EMBL/GenBank/DDBJ whole genome shotgun (WGS) entry which is preliminary data.</text>
</comment>
<dbReference type="AlphaFoldDB" id="A0AAI8VNG3"/>
<dbReference type="InterPro" id="IPR045865">
    <property type="entry name" value="ACT-like_dom_sf"/>
</dbReference>
<gene>
    <name evidence="3" type="ORF">KHLLAP_LOCUS8634</name>
</gene>
<sequence>MNAQISFLEGTFSLIHIPLDLYPTFLQPILQVLLPQGGDDSLANEVEGLSIDNKHGFLNISITPVECSVVCHSSWAKNVFEPVIKSLPRDVSRPVTISKDTYLILSVEYGAMDAGSRMMELTSPLALAGIPIFFITTYYSDFILVPSKDRHTVVKALLARDFEFIEDESAFVSPTALSHSRGKSESSDPPSTPPPSSVAELQVRTFELLKKRNVVPYISSGLSLVQCAGRDASELIDYSRRPGSSRQPMGNGHRNSWLDHVDTKLYTSLISVLAMQPRFLSITLALEDPPSLLLDRTLLNAFGDSLVGDLEGDLVPIFLDLENLPLEATGIVSGVAGKLVDEMRMTETGVGGELSYLSTARAGAVILSNEQSMKAMEVLKPLLEKE</sequence>
<evidence type="ECO:0000313" key="3">
    <source>
        <dbReference type="EMBL" id="CAJ2508166.1"/>
    </source>
</evidence>
<dbReference type="InterPro" id="IPR027795">
    <property type="entry name" value="CASTOR_ACT_dom"/>
</dbReference>
<dbReference type="PANTHER" id="PTHR31131:SF6">
    <property type="entry name" value="CASTOR ACT DOMAIN-CONTAINING PROTEIN"/>
    <property type="match status" value="1"/>
</dbReference>
<dbReference type="GO" id="GO:0006520">
    <property type="term" value="P:amino acid metabolic process"/>
    <property type="evidence" value="ECO:0007669"/>
    <property type="project" value="UniProtKB-ARBA"/>
</dbReference>
<protein>
    <submittedName>
        <fullName evidence="3">Uu.00g093520.m01.CDS01</fullName>
    </submittedName>
</protein>
<dbReference type="PANTHER" id="PTHR31131">
    <property type="entry name" value="CHROMOSOME 1, WHOLE GENOME SHOTGUN SEQUENCE"/>
    <property type="match status" value="1"/>
</dbReference>
<evidence type="ECO:0000313" key="4">
    <source>
        <dbReference type="Proteomes" id="UP001295740"/>
    </source>
</evidence>
<keyword evidence="4" id="KW-1185">Reference proteome</keyword>
<dbReference type="InterPro" id="IPR051719">
    <property type="entry name" value="CASTOR_mTORC1"/>
</dbReference>
<accession>A0AAI8VNG3</accession>
<dbReference type="GO" id="GO:0046394">
    <property type="term" value="P:carboxylic acid biosynthetic process"/>
    <property type="evidence" value="ECO:0007669"/>
    <property type="project" value="UniProtKB-ARBA"/>
</dbReference>
<dbReference type="EMBL" id="CAUWAG010000010">
    <property type="protein sequence ID" value="CAJ2508166.1"/>
    <property type="molecule type" value="Genomic_DNA"/>
</dbReference>
<dbReference type="Proteomes" id="UP001295740">
    <property type="component" value="Unassembled WGS sequence"/>
</dbReference>
<feature type="region of interest" description="Disordered" evidence="1">
    <location>
        <begin position="176"/>
        <end position="197"/>
    </location>
</feature>
<organism evidence="3 4">
    <name type="scientific">Anthostomella pinea</name>
    <dbReference type="NCBI Taxonomy" id="933095"/>
    <lineage>
        <taxon>Eukaryota</taxon>
        <taxon>Fungi</taxon>
        <taxon>Dikarya</taxon>
        <taxon>Ascomycota</taxon>
        <taxon>Pezizomycotina</taxon>
        <taxon>Sordariomycetes</taxon>
        <taxon>Xylariomycetidae</taxon>
        <taxon>Xylariales</taxon>
        <taxon>Xylariaceae</taxon>
        <taxon>Anthostomella</taxon>
    </lineage>
</organism>
<dbReference type="Gene3D" id="3.30.2130.10">
    <property type="entry name" value="VC0802-like"/>
    <property type="match status" value="1"/>
</dbReference>
<evidence type="ECO:0000256" key="1">
    <source>
        <dbReference type="SAM" id="MobiDB-lite"/>
    </source>
</evidence>